<keyword evidence="3" id="KW-1185">Reference proteome</keyword>
<name>A0ABV7JHD1_9SPHI</name>
<dbReference type="EMBL" id="JBHRTA010000022">
    <property type="protein sequence ID" value="MFC3197379.1"/>
    <property type="molecule type" value="Genomic_DNA"/>
</dbReference>
<proteinExistence type="predicted"/>
<sequence>MSERAKKIFLAICIIIPFIVYCYVYYSQMLRNAPYRFSDFESIVIKYGEGSDLTNQFDSKTGVFQYLNKNDSLVIDTVRLRKDDLHHLHGKAAQLGFWNLPEDMTGPAVADGASSRRTTPRFYLQYNYKDKRKEVTFDPNFAGNPKMLETARSVIDEVMRVINDARDR</sequence>
<reference evidence="3" key="1">
    <citation type="journal article" date="2019" name="Int. J. Syst. Evol. Microbiol.">
        <title>The Global Catalogue of Microorganisms (GCM) 10K type strain sequencing project: providing services to taxonomists for standard genome sequencing and annotation.</title>
        <authorList>
            <consortium name="The Broad Institute Genomics Platform"/>
            <consortium name="The Broad Institute Genome Sequencing Center for Infectious Disease"/>
            <person name="Wu L."/>
            <person name="Ma J."/>
        </authorList>
    </citation>
    <scope>NUCLEOTIDE SEQUENCE [LARGE SCALE GENOMIC DNA]</scope>
    <source>
        <strain evidence="3">KCTC 52416</strain>
    </source>
</reference>
<evidence type="ECO:0000313" key="2">
    <source>
        <dbReference type="EMBL" id="MFC3197379.1"/>
    </source>
</evidence>
<evidence type="ECO:0000313" key="3">
    <source>
        <dbReference type="Proteomes" id="UP001595526"/>
    </source>
</evidence>
<protein>
    <submittedName>
        <fullName evidence="2">Uncharacterized protein</fullName>
    </submittedName>
</protein>
<comment type="caution">
    <text evidence="2">The sequence shown here is derived from an EMBL/GenBank/DDBJ whole genome shotgun (WGS) entry which is preliminary data.</text>
</comment>
<evidence type="ECO:0000256" key="1">
    <source>
        <dbReference type="SAM" id="Phobius"/>
    </source>
</evidence>
<gene>
    <name evidence="2" type="ORF">ACFOET_07120</name>
</gene>
<organism evidence="2 3">
    <name type="scientific">Parapedobacter deserti</name>
    <dbReference type="NCBI Taxonomy" id="1912957"/>
    <lineage>
        <taxon>Bacteria</taxon>
        <taxon>Pseudomonadati</taxon>
        <taxon>Bacteroidota</taxon>
        <taxon>Sphingobacteriia</taxon>
        <taxon>Sphingobacteriales</taxon>
        <taxon>Sphingobacteriaceae</taxon>
        <taxon>Parapedobacter</taxon>
    </lineage>
</organism>
<keyword evidence="1" id="KW-0472">Membrane</keyword>
<dbReference type="Proteomes" id="UP001595526">
    <property type="component" value="Unassembled WGS sequence"/>
</dbReference>
<feature type="transmembrane region" description="Helical" evidence="1">
    <location>
        <begin position="7"/>
        <end position="26"/>
    </location>
</feature>
<keyword evidence="1" id="KW-0812">Transmembrane</keyword>
<dbReference type="RefSeq" id="WP_379021010.1">
    <property type="nucleotide sequence ID" value="NZ_JBHRTA010000022.1"/>
</dbReference>
<keyword evidence="1" id="KW-1133">Transmembrane helix</keyword>
<accession>A0ABV7JHD1</accession>